<dbReference type="Proteomes" id="UP001153069">
    <property type="component" value="Unassembled WGS sequence"/>
</dbReference>
<dbReference type="AlphaFoldDB" id="A0A9N8EWQ8"/>
<dbReference type="InterPro" id="IPR016639">
    <property type="entry name" value="GST_Omega/GSH"/>
</dbReference>
<dbReference type="OrthoDB" id="2309723at2759"/>
<proteinExistence type="predicted"/>
<dbReference type="SUPFAM" id="SSF47616">
    <property type="entry name" value="GST C-terminal domain-like"/>
    <property type="match status" value="1"/>
</dbReference>
<reference evidence="1" key="1">
    <citation type="submission" date="2020-06" db="EMBL/GenBank/DDBJ databases">
        <authorList>
            <consortium name="Plant Systems Biology data submission"/>
        </authorList>
    </citation>
    <scope>NUCLEOTIDE SEQUENCE</scope>
    <source>
        <strain evidence="1">D6</strain>
    </source>
</reference>
<dbReference type="InterPro" id="IPR036249">
    <property type="entry name" value="Thioredoxin-like_sf"/>
</dbReference>
<sequence>MITPERVANAAANMKIVHSASDLDCSALLEEKKSVDTVDMVVSSFKESFAIEQLGQKPPVYQHKISNAPGSKFLPEKGRYVLYASRACPESHRALLVRTLKGLEEVISVKYVHPQAGNNLLRKWVVDHDILDDSMASLKSDEGEFATVADIYKKEKDSVSNTIPLLYDQEHHCIVNNNANDIVAMLNSCFIQFCKNPQVDLFPELPNLQQLQAWLYPLLQLAPSSLPPYHYNVSPLELEYAFRRATSILQKQRYLSSHTTMTEADLRLFVALVRYDAVYSKYLECPPQLLHNAALLDYCRDIYQLPGVAETVRMDEIRAHFLGGKRLPVANIQESLVEQLEVPHKRDQL</sequence>
<organism evidence="1 2">
    <name type="scientific">Seminavis robusta</name>
    <dbReference type="NCBI Taxonomy" id="568900"/>
    <lineage>
        <taxon>Eukaryota</taxon>
        <taxon>Sar</taxon>
        <taxon>Stramenopiles</taxon>
        <taxon>Ochrophyta</taxon>
        <taxon>Bacillariophyta</taxon>
        <taxon>Bacillariophyceae</taxon>
        <taxon>Bacillariophycidae</taxon>
        <taxon>Naviculales</taxon>
        <taxon>Naviculaceae</taxon>
        <taxon>Seminavis</taxon>
    </lineage>
</organism>
<dbReference type="Gene3D" id="3.40.30.10">
    <property type="entry name" value="Glutaredoxin"/>
    <property type="match status" value="1"/>
</dbReference>
<dbReference type="PANTHER" id="PTHR32419">
    <property type="entry name" value="GLUTATHIONYL-HYDROQUINONE REDUCTASE"/>
    <property type="match status" value="1"/>
</dbReference>
<dbReference type="GO" id="GO:0005737">
    <property type="term" value="C:cytoplasm"/>
    <property type="evidence" value="ECO:0007669"/>
    <property type="project" value="TreeGrafter"/>
</dbReference>
<dbReference type="SUPFAM" id="SSF52833">
    <property type="entry name" value="Thioredoxin-like"/>
    <property type="match status" value="1"/>
</dbReference>
<accession>A0A9N8EWQ8</accession>
<dbReference type="InterPro" id="IPR036282">
    <property type="entry name" value="Glutathione-S-Trfase_C_sf"/>
</dbReference>
<dbReference type="PANTHER" id="PTHR32419:SF6">
    <property type="entry name" value="GLUTATHIONE S-TRANSFERASE OMEGA-LIKE 1-RELATED"/>
    <property type="match status" value="1"/>
</dbReference>
<dbReference type="GO" id="GO:0004364">
    <property type="term" value="F:glutathione transferase activity"/>
    <property type="evidence" value="ECO:0007669"/>
    <property type="project" value="InterPro"/>
</dbReference>
<evidence type="ECO:0000313" key="1">
    <source>
        <dbReference type="EMBL" id="CAB9526966.1"/>
    </source>
</evidence>
<keyword evidence="2" id="KW-1185">Reference proteome</keyword>
<comment type="caution">
    <text evidence="1">The sequence shown here is derived from an EMBL/GenBank/DDBJ whole genome shotgun (WGS) entry which is preliminary data.</text>
</comment>
<evidence type="ECO:0000313" key="2">
    <source>
        <dbReference type="Proteomes" id="UP001153069"/>
    </source>
</evidence>
<name>A0A9N8EWQ8_9STRA</name>
<protein>
    <submittedName>
        <fullName evidence="1">Glutathionyl-hydroquinone reductase</fullName>
    </submittedName>
</protein>
<gene>
    <name evidence="1" type="ORF">SEMRO_1918_G305410.1</name>
</gene>
<dbReference type="EMBL" id="CAICTM010001916">
    <property type="protein sequence ID" value="CAB9526966.1"/>
    <property type="molecule type" value="Genomic_DNA"/>
</dbReference>
<dbReference type="Gene3D" id="1.20.1050.10">
    <property type="match status" value="1"/>
</dbReference>